<gene>
    <name evidence="2" type="ORF">H9812_03880</name>
</gene>
<dbReference type="SUPFAM" id="SSF55008">
    <property type="entry name" value="HMA, heavy metal-associated domain"/>
    <property type="match status" value="1"/>
</dbReference>
<dbReference type="GO" id="GO:0046872">
    <property type="term" value="F:metal ion binding"/>
    <property type="evidence" value="ECO:0007669"/>
    <property type="project" value="InterPro"/>
</dbReference>
<dbReference type="Gene3D" id="3.30.70.100">
    <property type="match status" value="1"/>
</dbReference>
<comment type="caution">
    <text evidence="2">The sequence shown here is derived from an EMBL/GenBank/DDBJ whole genome shotgun (WGS) entry which is preliminary data.</text>
</comment>
<dbReference type="InterPro" id="IPR006121">
    <property type="entry name" value="HMA_dom"/>
</dbReference>
<name>A0A9D2IV41_9FIRM</name>
<dbReference type="Proteomes" id="UP000824044">
    <property type="component" value="Unassembled WGS sequence"/>
</dbReference>
<reference evidence="2" key="1">
    <citation type="journal article" date="2021" name="PeerJ">
        <title>Extensive microbial diversity within the chicken gut microbiome revealed by metagenomics and culture.</title>
        <authorList>
            <person name="Gilroy R."/>
            <person name="Ravi A."/>
            <person name="Getino M."/>
            <person name="Pursley I."/>
            <person name="Horton D.L."/>
            <person name="Alikhan N.F."/>
            <person name="Baker D."/>
            <person name="Gharbi K."/>
            <person name="Hall N."/>
            <person name="Watson M."/>
            <person name="Adriaenssens E.M."/>
            <person name="Foster-Nyarko E."/>
            <person name="Jarju S."/>
            <person name="Secka A."/>
            <person name="Antonio M."/>
            <person name="Oren A."/>
            <person name="Chaudhuri R.R."/>
            <person name="La Ragione R."/>
            <person name="Hildebrand F."/>
            <person name="Pallen M.J."/>
        </authorList>
    </citation>
    <scope>NUCLEOTIDE SEQUENCE</scope>
    <source>
        <strain evidence="2">CHK33-5263</strain>
    </source>
</reference>
<feature type="domain" description="HMA" evidence="1">
    <location>
        <begin position="1"/>
        <end position="64"/>
    </location>
</feature>
<evidence type="ECO:0000313" key="2">
    <source>
        <dbReference type="EMBL" id="HIZ24598.1"/>
    </source>
</evidence>
<dbReference type="AlphaFoldDB" id="A0A9D2IV41"/>
<dbReference type="EMBL" id="DXBS01000075">
    <property type="protein sequence ID" value="HIZ24598.1"/>
    <property type="molecule type" value="Genomic_DNA"/>
</dbReference>
<organism evidence="2 3">
    <name type="scientific">Candidatus Gallimonas intestinigallinarum</name>
    <dbReference type="NCBI Taxonomy" id="2838604"/>
    <lineage>
        <taxon>Bacteria</taxon>
        <taxon>Bacillati</taxon>
        <taxon>Bacillota</taxon>
        <taxon>Clostridia</taxon>
        <taxon>Candidatus Gallimonas</taxon>
    </lineage>
</organism>
<dbReference type="Pfam" id="PF00403">
    <property type="entry name" value="HMA"/>
    <property type="match status" value="1"/>
</dbReference>
<reference evidence="2" key="2">
    <citation type="submission" date="2021-04" db="EMBL/GenBank/DDBJ databases">
        <authorList>
            <person name="Gilroy R."/>
        </authorList>
    </citation>
    <scope>NUCLEOTIDE SEQUENCE</scope>
    <source>
        <strain evidence="2">CHK33-5263</strain>
    </source>
</reference>
<accession>A0A9D2IV41</accession>
<dbReference type="CDD" id="cd00371">
    <property type="entry name" value="HMA"/>
    <property type="match status" value="1"/>
</dbReference>
<evidence type="ECO:0000313" key="3">
    <source>
        <dbReference type="Proteomes" id="UP000824044"/>
    </source>
</evidence>
<dbReference type="PROSITE" id="PS50846">
    <property type="entry name" value="HMA_2"/>
    <property type="match status" value="1"/>
</dbReference>
<protein>
    <submittedName>
        <fullName evidence="2">Heavy-metal-associated domain-containing protein</fullName>
    </submittedName>
</protein>
<sequence length="74" mass="8212">MKRVIEVEDLCCKRCAERAEKKLLLLDGVSGAKANFKRNIIFVETELPDAALAACITDAGFVVKEIRERKGIFG</sequence>
<dbReference type="InterPro" id="IPR036163">
    <property type="entry name" value="HMA_dom_sf"/>
</dbReference>
<evidence type="ECO:0000259" key="1">
    <source>
        <dbReference type="PROSITE" id="PS50846"/>
    </source>
</evidence>
<proteinExistence type="predicted"/>